<dbReference type="AlphaFoldDB" id="A9P0R9"/>
<dbReference type="Gene3D" id="3.40.50.10140">
    <property type="entry name" value="Toll/interleukin-1 receptor homology (TIR) domain"/>
    <property type="match status" value="1"/>
</dbReference>
<evidence type="ECO:0000256" key="2">
    <source>
        <dbReference type="ARBA" id="ARBA00022734"/>
    </source>
</evidence>
<dbReference type="InterPro" id="IPR033734">
    <property type="entry name" value="Jacalin-like_lectin_dom_plant"/>
</dbReference>
<evidence type="ECO:0000256" key="4">
    <source>
        <dbReference type="ARBA" id="ARBA00023027"/>
    </source>
</evidence>
<dbReference type="SUPFAM" id="SSF52200">
    <property type="entry name" value="Toll/Interleukin receptor TIR domain"/>
    <property type="match status" value="1"/>
</dbReference>
<evidence type="ECO:0000256" key="3">
    <source>
        <dbReference type="ARBA" id="ARBA00022801"/>
    </source>
</evidence>
<evidence type="ECO:0000259" key="7">
    <source>
        <dbReference type="PROSITE" id="PS51752"/>
    </source>
</evidence>
<evidence type="ECO:0000313" key="8">
    <source>
        <dbReference type="EMBL" id="ABK26480.1"/>
    </source>
</evidence>
<feature type="domain" description="Jacalin-type lectin" evidence="7">
    <location>
        <begin position="208"/>
        <end position="355"/>
    </location>
</feature>
<dbReference type="InterPro" id="IPR001229">
    <property type="entry name" value="Jacalin-like_lectin_dom"/>
</dbReference>
<dbReference type="SUPFAM" id="SSF51101">
    <property type="entry name" value="Mannose-binding lectins"/>
    <property type="match status" value="1"/>
</dbReference>
<keyword evidence="3" id="KW-0378">Hydrolase</keyword>
<dbReference type="SMART" id="SM00915">
    <property type="entry name" value="Jacalin"/>
    <property type="match status" value="1"/>
</dbReference>
<sequence>MAHTIASSSTSASPNKSYHVFIHHHGLNVKKTFASHLYHRLCSEHNGLRVFLDQTELRVGDNFDYQIKDIIKTASVHVAIFSKGYADSERCLNELLYMLESGAPIIPVFYDVEPAQLRWPQGKVGVYAEAPCILENEKTTDCQTIEEKPQHSSTTIQKWKGALSSVADISGLDLQKTCNGDEGDLVQKIVQRVLEEIESILSVGISEFYCSPIYGGPGGFPMSDGTYSGIRRITTTVNENVLTSVQLQYALEGDESLKDTSSFPGRLYGSGGGARREYDLNYPKEIVTKISGYLGSYKTWPKVIKSLTFHTNQRTLGPSGQEKGTFFETEVGGKIVGIFGTCGTVLDSIGVYMLKQKTSEDGSE</sequence>
<evidence type="ECO:0000256" key="1">
    <source>
        <dbReference type="ARBA" id="ARBA00011982"/>
    </source>
</evidence>
<name>A9P0R9_PICSI</name>
<dbReference type="PROSITE" id="PS51752">
    <property type="entry name" value="JACALIN_LECTIN"/>
    <property type="match status" value="1"/>
</dbReference>
<dbReference type="Pfam" id="PF01582">
    <property type="entry name" value="TIR"/>
    <property type="match status" value="1"/>
</dbReference>
<dbReference type="InterPro" id="IPR036404">
    <property type="entry name" value="Jacalin-like_lectin_dom_sf"/>
</dbReference>
<dbReference type="GO" id="GO:0007165">
    <property type="term" value="P:signal transduction"/>
    <property type="evidence" value="ECO:0007669"/>
    <property type="project" value="InterPro"/>
</dbReference>
<accession>A9P0R9</accession>
<dbReference type="GO" id="GO:0030246">
    <property type="term" value="F:carbohydrate binding"/>
    <property type="evidence" value="ECO:0007669"/>
    <property type="project" value="UniProtKB-KW"/>
</dbReference>
<dbReference type="Gene3D" id="2.100.10.30">
    <property type="entry name" value="Jacalin-like lectin domain"/>
    <property type="match status" value="1"/>
</dbReference>
<feature type="domain" description="TIR" evidence="6">
    <location>
        <begin position="16"/>
        <end position="197"/>
    </location>
</feature>
<keyword evidence="2" id="KW-0430">Lectin</keyword>
<protein>
    <recommendedName>
        <fullName evidence="1">ADP-ribosyl cyclase/cyclic ADP-ribose hydrolase</fullName>
        <ecNumber evidence="1">3.2.2.6</ecNumber>
    </recommendedName>
</protein>
<organism evidence="8">
    <name type="scientific">Picea sitchensis</name>
    <name type="common">Sitka spruce</name>
    <name type="synonym">Pinus sitchensis</name>
    <dbReference type="NCBI Taxonomy" id="3332"/>
    <lineage>
        <taxon>Eukaryota</taxon>
        <taxon>Viridiplantae</taxon>
        <taxon>Streptophyta</taxon>
        <taxon>Embryophyta</taxon>
        <taxon>Tracheophyta</taxon>
        <taxon>Spermatophyta</taxon>
        <taxon>Pinopsida</taxon>
        <taxon>Pinidae</taxon>
        <taxon>Conifers I</taxon>
        <taxon>Pinales</taxon>
        <taxon>Pinaceae</taxon>
        <taxon>Picea</taxon>
    </lineage>
</organism>
<dbReference type="PANTHER" id="PTHR32009">
    <property type="entry name" value="TMV RESISTANCE PROTEIN N-LIKE"/>
    <property type="match status" value="1"/>
</dbReference>
<proteinExistence type="evidence at transcript level"/>
<dbReference type="CDD" id="cd09612">
    <property type="entry name" value="Jacalin"/>
    <property type="match status" value="1"/>
</dbReference>
<reference evidence="8" key="1">
    <citation type="journal article" date="2008" name="BMC Genomics">
        <title>A conifer genomics resource of 200,000 spruce (Picea spp.) ESTs and 6,464 high-quality, sequence-finished full-length cDNAs for Sitka spruce (Picea sitchensis).</title>
        <authorList>
            <person name="Ralph S.G."/>
            <person name="Chun H.J."/>
            <person name="Kolosova N."/>
            <person name="Cooper D."/>
            <person name="Oddy C."/>
            <person name="Ritland C.E."/>
            <person name="Kirkpatrick R."/>
            <person name="Moore R."/>
            <person name="Barber S."/>
            <person name="Holt R.A."/>
            <person name="Jones S.J."/>
            <person name="Marra M.A."/>
            <person name="Douglas C.J."/>
            <person name="Ritland K."/>
            <person name="Bohlmann J."/>
        </authorList>
    </citation>
    <scope>NUCLEOTIDE SEQUENCE</scope>
    <source>
        <tissue evidence="8">Green portion of the leader tissue</tissue>
    </source>
</reference>
<dbReference type="InterPro" id="IPR000157">
    <property type="entry name" value="TIR_dom"/>
</dbReference>
<comment type="catalytic activity">
    <reaction evidence="5">
        <text>NAD(+) + H2O = ADP-D-ribose + nicotinamide + H(+)</text>
        <dbReference type="Rhea" id="RHEA:16301"/>
        <dbReference type="ChEBI" id="CHEBI:15377"/>
        <dbReference type="ChEBI" id="CHEBI:15378"/>
        <dbReference type="ChEBI" id="CHEBI:17154"/>
        <dbReference type="ChEBI" id="CHEBI:57540"/>
        <dbReference type="ChEBI" id="CHEBI:57967"/>
        <dbReference type="EC" id="3.2.2.6"/>
    </reaction>
    <physiologicalReaction direction="left-to-right" evidence="5">
        <dbReference type="Rhea" id="RHEA:16302"/>
    </physiologicalReaction>
</comment>
<dbReference type="SMART" id="SM00255">
    <property type="entry name" value="TIR"/>
    <property type="match status" value="1"/>
</dbReference>
<dbReference type="EMBL" id="EF087225">
    <property type="protein sequence ID" value="ABK26480.1"/>
    <property type="molecule type" value="mRNA"/>
</dbReference>
<dbReference type="PROSITE" id="PS50104">
    <property type="entry name" value="TIR"/>
    <property type="match status" value="1"/>
</dbReference>
<keyword evidence="4" id="KW-0520">NAD</keyword>
<dbReference type="InterPro" id="IPR035897">
    <property type="entry name" value="Toll_tir_struct_dom_sf"/>
</dbReference>
<dbReference type="Pfam" id="PF01419">
    <property type="entry name" value="Jacalin"/>
    <property type="match status" value="1"/>
</dbReference>
<dbReference type="PANTHER" id="PTHR32009:SF39">
    <property type="entry name" value="TIR DOMAIN-CONTAINING PROTEIN"/>
    <property type="match status" value="1"/>
</dbReference>
<evidence type="ECO:0000259" key="6">
    <source>
        <dbReference type="PROSITE" id="PS50104"/>
    </source>
</evidence>
<dbReference type="GO" id="GO:0061809">
    <property type="term" value="F:NAD+ nucleosidase activity, cyclic ADP-ribose generating"/>
    <property type="evidence" value="ECO:0007669"/>
    <property type="project" value="UniProtKB-EC"/>
</dbReference>
<evidence type="ECO:0000256" key="5">
    <source>
        <dbReference type="ARBA" id="ARBA00047304"/>
    </source>
</evidence>
<dbReference type="EC" id="3.2.2.6" evidence="1"/>